<name>A0A7F5RIX2_AGRPL</name>
<sequence>NLDPHYAAEVRDIIVNPPATDPYATIRAALIRRLGISQETRMKQLLEPGDLGDRKPTQFLCHLRGLAGTTMSDNLLRTIWSSRLPPNIQAIIATMRDKNLDETAEVADYIMEATQTQSMIAATATPTLQHDTIQQLANMVHTLQMDLNNIRQHMARKLKNQHRSNSRSFQPRQRSNHNIRANGQGQGTLTHPTMTDDNRKSTRKPRMATTTDVTKPIIGADFLAHYQLLVDLSNQRLLDQLTHLTASGQ</sequence>
<dbReference type="OrthoDB" id="6433758at2759"/>
<dbReference type="InParanoid" id="A0A7F5RIX2"/>
<reference evidence="4" key="1">
    <citation type="submission" date="2025-08" db="UniProtKB">
        <authorList>
            <consortium name="RefSeq"/>
        </authorList>
    </citation>
    <scope>IDENTIFICATION</scope>
    <source>
        <tissue evidence="4">Entire body</tissue>
    </source>
</reference>
<protein>
    <submittedName>
        <fullName evidence="4">Uncharacterized protein LOC112906278</fullName>
    </submittedName>
</protein>
<dbReference type="KEGG" id="apln:112906278"/>
<evidence type="ECO:0000313" key="3">
    <source>
        <dbReference type="Proteomes" id="UP000192223"/>
    </source>
</evidence>
<feature type="non-terminal residue" evidence="4">
    <location>
        <position position="1"/>
    </location>
</feature>
<dbReference type="PANTHER" id="PTHR33327">
    <property type="entry name" value="ENDONUCLEASE"/>
    <property type="match status" value="1"/>
</dbReference>
<dbReference type="Proteomes" id="UP000192223">
    <property type="component" value="Unplaced"/>
</dbReference>
<feature type="domain" description="DUF7041" evidence="2">
    <location>
        <begin position="1"/>
        <end position="47"/>
    </location>
</feature>
<organism evidence="3 4">
    <name type="scientific">Agrilus planipennis</name>
    <name type="common">Emerald ash borer</name>
    <name type="synonym">Agrilus marcopoli</name>
    <dbReference type="NCBI Taxonomy" id="224129"/>
    <lineage>
        <taxon>Eukaryota</taxon>
        <taxon>Metazoa</taxon>
        <taxon>Ecdysozoa</taxon>
        <taxon>Arthropoda</taxon>
        <taxon>Hexapoda</taxon>
        <taxon>Insecta</taxon>
        <taxon>Pterygota</taxon>
        <taxon>Neoptera</taxon>
        <taxon>Endopterygota</taxon>
        <taxon>Coleoptera</taxon>
        <taxon>Polyphaga</taxon>
        <taxon>Elateriformia</taxon>
        <taxon>Buprestoidea</taxon>
        <taxon>Buprestidae</taxon>
        <taxon>Agrilinae</taxon>
        <taxon>Agrilus</taxon>
    </lineage>
</organism>
<accession>A0A7F5RIX2</accession>
<feature type="region of interest" description="Disordered" evidence="1">
    <location>
        <begin position="158"/>
        <end position="209"/>
    </location>
</feature>
<proteinExistence type="predicted"/>
<evidence type="ECO:0000313" key="4">
    <source>
        <dbReference type="RefSeq" id="XP_025835938.1"/>
    </source>
</evidence>
<feature type="non-terminal residue" evidence="4">
    <location>
        <position position="249"/>
    </location>
</feature>
<dbReference type="RefSeq" id="XP_025835938.1">
    <property type="nucleotide sequence ID" value="XM_025980153.1"/>
</dbReference>
<dbReference type="PANTHER" id="PTHR33327:SF3">
    <property type="entry name" value="RNA-DIRECTED DNA POLYMERASE"/>
    <property type="match status" value="1"/>
</dbReference>
<keyword evidence="3" id="KW-1185">Reference proteome</keyword>
<dbReference type="Pfam" id="PF23055">
    <property type="entry name" value="DUF7041"/>
    <property type="match status" value="1"/>
</dbReference>
<feature type="compositionally biased region" description="Polar residues" evidence="1">
    <location>
        <begin position="166"/>
        <end position="193"/>
    </location>
</feature>
<evidence type="ECO:0000259" key="2">
    <source>
        <dbReference type="Pfam" id="PF23055"/>
    </source>
</evidence>
<gene>
    <name evidence="4" type="primary">LOC112906278</name>
</gene>
<evidence type="ECO:0000256" key="1">
    <source>
        <dbReference type="SAM" id="MobiDB-lite"/>
    </source>
</evidence>
<dbReference type="InterPro" id="IPR055469">
    <property type="entry name" value="DUF7041"/>
</dbReference>
<dbReference type="AlphaFoldDB" id="A0A7F5RIX2"/>
<dbReference type="GeneID" id="112906278"/>